<dbReference type="PATRIC" id="fig|572479.3.peg.1608"/>
<dbReference type="CDD" id="cd03426">
    <property type="entry name" value="NUDIX_CoAse_Nudt7"/>
    <property type="match status" value="1"/>
</dbReference>
<keyword evidence="5" id="KW-0460">Magnesium</keyword>
<keyword evidence="4 8" id="KW-0378">Hydrolase</keyword>
<reference evidence="8 9" key="2">
    <citation type="journal article" date="2011" name="Stand. Genomic Sci.">
        <title>Complete genome sequence of the extremely halophilic Halanaerobium praevalens type strain (GSL).</title>
        <authorList>
            <person name="Ivanova N."/>
            <person name="Sikorski J."/>
            <person name="Chertkov O."/>
            <person name="Nolan M."/>
            <person name="Lucas S."/>
            <person name="Hammon N."/>
            <person name="Deshpande S."/>
            <person name="Cheng J.F."/>
            <person name="Tapia R."/>
            <person name="Han C."/>
            <person name="Goodwin L."/>
            <person name="Pitluck S."/>
            <person name="Huntemann M."/>
            <person name="Liolios K."/>
            <person name="Pagani I."/>
            <person name="Mavromatis K."/>
            <person name="Ovchinikova G."/>
            <person name="Pati A."/>
            <person name="Chen A."/>
            <person name="Palaniappan K."/>
            <person name="Land M."/>
            <person name="Hauser L."/>
            <person name="Brambilla E.M."/>
            <person name="Kannan K.P."/>
            <person name="Rohde M."/>
            <person name="Tindall B.J."/>
            <person name="Goker M."/>
            <person name="Detter J.C."/>
            <person name="Woyke T."/>
            <person name="Bristow J."/>
            <person name="Eisen J.A."/>
            <person name="Markowitz V."/>
            <person name="Hugenholtz P."/>
            <person name="Kyrpides N.C."/>
            <person name="Klenk H.P."/>
            <person name="Lapidus A."/>
        </authorList>
    </citation>
    <scope>NUCLEOTIDE SEQUENCE [LARGE SCALE GENOMIC DNA]</scope>
    <source>
        <strain evidence="9">ATCC 33744 / DSM 2228 / GSL</strain>
    </source>
</reference>
<reference evidence="9" key="1">
    <citation type="submission" date="2010-10" db="EMBL/GenBank/DDBJ databases">
        <title>The complete genome of Halanaerobium praevalens DSM 2228.</title>
        <authorList>
            <consortium name="US DOE Joint Genome Institute (JGI-PGF)"/>
            <person name="Lucas S."/>
            <person name="Copeland A."/>
            <person name="Lapidus A."/>
            <person name="Glavina del Rio T."/>
            <person name="Dalin E."/>
            <person name="Tice H."/>
            <person name="Bruce D."/>
            <person name="Goodwin L."/>
            <person name="Pitluck S."/>
            <person name="Kyrpides N."/>
            <person name="Mavromatis K."/>
            <person name="Ivanova N."/>
            <person name="Ovchinnikova G."/>
            <person name="Chertkov O."/>
            <person name="Detter J.C."/>
            <person name="Han C."/>
            <person name="Larimer F."/>
            <person name="Land M."/>
            <person name="Hauser L."/>
            <person name="Markowitz V."/>
            <person name="Cheng J.-F."/>
            <person name="Hugenholtz P."/>
            <person name="Woyke T."/>
            <person name="Wu D."/>
            <person name="Tindall B."/>
            <person name="Pomrenke H.G."/>
            <person name="Brambilla E."/>
            <person name="Klenk H.-P."/>
            <person name="Eisen J.A."/>
        </authorList>
    </citation>
    <scope>NUCLEOTIDE SEQUENCE [LARGE SCALE GENOMIC DNA]</scope>
    <source>
        <strain evidence="9">ATCC 33744 / DSM 2228 / GSL</strain>
    </source>
</reference>
<dbReference type="KEGG" id="hpk:Hprae_1588"/>
<dbReference type="Proteomes" id="UP000006866">
    <property type="component" value="Chromosome"/>
</dbReference>
<evidence type="ECO:0000256" key="2">
    <source>
        <dbReference type="ARBA" id="ARBA00001946"/>
    </source>
</evidence>
<dbReference type="EMBL" id="CP002175">
    <property type="protein sequence ID" value="ADO77715.1"/>
    <property type="molecule type" value="Genomic_DNA"/>
</dbReference>
<keyword evidence="3" id="KW-0479">Metal-binding</keyword>
<organism evidence="8 9">
    <name type="scientific">Halanaerobium praevalens (strain ATCC 33744 / DSM 2228 / GSL)</name>
    <dbReference type="NCBI Taxonomy" id="572479"/>
    <lineage>
        <taxon>Bacteria</taxon>
        <taxon>Bacillati</taxon>
        <taxon>Bacillota</taxon>
        <taxon>Clostridia</taxon>
        <taxon>Halanaerobiales</taxon>
        <taxon>Halanaerobiaceae</taxon>
        <taxon>Halanaerobium</taxon>
    </lineage>
</organism>
<dbReference type="InterPro" id="IPR015797">
    <property type="entry name" value="NUDIX_hydrolase-like_dom_sf"/>
</dbReference>
<dbReference type="PANTHER" id="PTHR12992">
    <property type="entry name" value="NUDIX HYDROLASE"/>
    <property type="match status" value="1"/>
</dbReference>
<dbReference type="InterPro" id="IPR000086">
    <property type="entry name" value="NUDIX_hydrolase_dom"/>
</dbReference>
<evidence type="ECO:0000313" key="9">
    <source>
        <dbReference type="Proteomes" id="UP000006866"/>
    </source>
</evidence>
<evidence type="ECO:0000259" key="7">
    <source>
        <dbReference type="PROSITE" id="PS51462"/>
    </source>
</evidence>
<dbReference type="GO" id="GO:0046872">
    <property type="term" value="F:metal ion binding"/>
    <property type="evidence" value="ECO:0007669"/>
    <property type="project" value="UniProtKB-KW"/>
</dbReference>
<sequence>MKIKNIKNKIKNRIPGPTRIQHYFSVLIPIIEIKGKLNLIYEIRSKNLNTQPGEISFPGGRVERGEDFSQAAIRECSEELLIPESKIELLGESDYLITPFNFVIYAFVAKVKLNSLVELKVNNSEVEDIFTVPLDFLVNYQVERYQTILKSEFDHNFPYNILPAGENYNPRQGSYDIYIYRYQGKVIWGITAELTKAFIDILQN</sequence>
<dbReference type="eggNOG" id="COG0494">
    <property type="taxonomic scope" value="Bacteria"/>
</dbReference>
<comment type="cofactor">
    <cofactor evidence="2">
        <name>Mg(2+)</name>
        <dbReference type="ChEBI" id="CHEBI:18420"/>
    </cofactor>
</comment>
<evidence type="ECO:0000256" key="3">
    <source>
        <dbReference type="ARBA" id="ARBA00022723"/>
    </source>
</evidence>
<dbReference type="Gene3D" id="3.90.79.10">
    <property type="entry name" value="Nucleoside Triphosphate Pyrophosphohydrolase"/>
    <property type="match status" value="1"/>
</dbReference>
<dbReference type="InterPro" id="IPR045121">
    <property type="entry name" value="CoAse"/>
</dbReference>
<proteinExistence type="predicted"/>
<keyword evidence="9" id="KW-1185">Reference proteome</keyword>
<dbReference type="Pfam" id="PF00293">
    <property type="entry name" value="NUDIX"/>
    <property type="match status" value="1"/>
</dbReference>
<dbReference type="PROSITE" id="PS51462">
    <property type="entry name" value="NUDIX"/>
    <property type="match status" value="1"/>
</dbReference>
<evidence type="ECO:0000313" key="8">
    <source>
        <dbReference type="EMBL" id="ADO77715.1"/>
    </source>
</evidence>
<dbReference type="GO" id="GO:0010945">
    <property type="term" value="F:coenzyme A diphosphatase activity"/>
    <property type="evidence" value="ECO:0007669"/>
    <property type="project" value="InterPro"/>
</dbReference>
<evidence type="ECO:0000256" key="1">
    <source>
        <dbReference type="ARBA" id="ARBA00001936"/>
    </source>
</evidence>
<dbReference type="SUPFAM" id="SSF55811">
    <property type="entry name" value="Nudix"/>
    <property type="match status" value="1"/>
</dbReference>
<evidence type="ECO:0000256" key="5">
    <source>
        <dbReference type="ARBA" id="ARBA00022842"/>
    </source>
</evidence>
<protein>
    <submittedName>
        <fullName evidence="8">NUDIX hydrolase</fullName>
    </submittedName>
</protein>
<evidence type="ECO:0000256" key="6">
    <source>
        <dbReference type="ARBA" id="ARBA00023211"/>
    </source>
</evidence>
<dbReference type="HOGENOM" id="CLU_040940_5_2_9"/>
<accession>E3DPF3</accession>
<name>E3DPF3_HALPG</name>
<gene>
    <name evidence="8" type="ordered locus">Hprae_1588</name>
</gene>
<evidence type="ECO:0000256" key="4">
    <source>
        <dbReference type="ARBA" id="ARBA00022801"/>
    </source>
</evidence>
<dbReference type="STRING" id="572479.Hprae_1588"/>
<feature type="domain" description="Nudix hydrolase" evidence="7">
    <location>
        <begin position="21"/>
        <end position="167"/>
    </location>
</feature>
<keyword evidence="6" id="KW-0464">Manganese</keyword>
<dbReference type="PANTHER" id="PTHR12992:SF11">
    <property type="entry name" value="MITOCHONDRIAL COENZYME A DIPHOSPHATASE NUDT8"/>
    <property type="match status" value="1"/>
</dbReference>
<dbReference type="OrthoDB" id="9802805at2"/>
<dbReference type="AlphaFoldDB" id="E3DPF3"/>
<comment type="cofactor">
    <cofactor evidence="1">
        <name>Mn(2+)</name>
        <dbReference type="ChEBI" id="CHEBI:29035"/>
    </cofactor>
</comment>